<evidence type="ECO:0000256" key="2">
    <source>
        <dbReference type="SAM" id="SignalP"/>
    </source>
</evidence>
<gene>
    <name evidence="3" type="ORF">BCL65_103153</name>
</gene>
<keyword evidence="2" id="KW-0732">Signal</keyword>
<name>A0ABX5EFP0_9MICO</name>
<evidence type="ECO:0000256" key="1">
    <source>
        <dbReference type="SAM" id="Phobius"/>
    </source>
</evidence>
<feature type="transmembrane region" description="Helical" evidence="1">
    <location>
        <begin position="330"/>
        <end position="351"/>
    </location>
</feature>
<comment type="caution">
    <text evidence="3">The sequence shown here is derived from an EMBL/GenBank/DDBJ whole genome shotgun (WGS) entry which is preliminary data.</text>
</comment>
<accession>A0ABX5EFP0</accession>
<dbReference type="Proteomes" id="UP000239895">
    <property type="component" value="Unassembled WGS sequence"/>
</dbReference>
<protein>
    <submittedName>
        <fullName evidence="3">LPXTG-motif cell wall-anchored protein</fullName>
    </submittedName>
</protein>
<feature type="signal peptide" evidence="2">
    <location>
        <begin position="1"/>
        <end position="31"/>
    </location>
</feature>
<keyword evidence="1" id="KW-0472">Membrane</keyword>
<dbReference type="EMBL" id="PVTX01000003">
    <property type="protein sequence ID" value="PRZ08226.1"/>
    <property type="molecule type" value="Genomic_DNA"/>
</dbReference>
<dbReference type="NCBIfam" id="TIGR01167">
    <property type="entry name" value="LPXTG_anchor"/>
    <property type="match status" value="1"/>
</dbReference>
<reference evidence="3 4" key="1">
    <citation type="submission" date="2018-03" db="EMBL/GenBank/DDBJ databases">
        <title>Comparative analysis of microorganisms from saline springs in Andes Mountain Range, Colombia.</title>
        <authorList>
            <person name="Rubin E."/>
        </authorList>
    </citation>
    <scope>NUCLEOTIDE SEQUENCE [LARGE SCALE GENOMIC DNA]</scope>
    <source>
        <strain evidence="3 4">CG 23</strain>
    </source>
</reference>
<sequence>MTSAPRARRRALTAVGLSAVVVLGGGTLAVADTDDGPSPSPSVTGYAEEPEENLELEILEPICDGDVPYLQYDAVTEGVEPPPDAVTITFVNPSGDDYVVADQPLSGRVLWPGAEVDGAGNPTDWPGWSLVDGEWVVGDEWDWVRPSVEVLFEVNPSATRTVGYPPSSPDCATNPPEVDEPTIEVDTLTPLCSEGVTYLDYGVTVTGTPETTVTLTWQNPDGEDFVQTDQPLQGRVLWPGAYPERFVELSAEDGWELVNNMWQNTRDFGWAVGTVDVTFAVNPEVTVPVTFPQDTDGCIDEEVPPPGTTVAGPPDPGASTPFLPQTGGEVLGLLAVAAGLLAAGAVIVVVVRRRRGAVGSE</sequence>
<evidence type="ECO:0000313" key="3">
    <source>
        <dbReference type="EMBL" id="PRZ08226.1"/>
    </source>
</evidence>
<keyword evidence="1" id="KW-1133">Transmembrane helix</keyword>
<keyword evidence="4" id="KW-1185">Reference proteome</keyword>
<dbReference type="RefSeq" id="WP_106266197.1">
    <property type="nucleotide sequence ID" value="NZ_PVTX01000003.1"/>
</dbReference>
<feature type="chain" id="PRO_5047073269" evidence="2">
    <location>
        <begin position="32"/>
        <end position="361"/>
    </location>
</feature>
<keyword evidence="1" id="KW-0812">Transmembrane</keyword>
<organism evidence="3 4">
    <name type="scientific">Isoptericola halotolerans</name>
    <dbReference type="NCBI Taxonomy" id="300560"/>
    <lineage>
        <taxon>Bacteria</taxon>
        <taxon>Bacillati</taxon>
        <taxon>Actinomycetota</taxon>
        <taxon>Actinomycetes</taxon>
        <taxon>Micrococcales</taxon>
        <taxon>Promicromonosporaceae</taxon>
        <taxon>Isoptericola</taxon>
    </lineage>
</organism>
<proteinExistence type="predicted"/>
<evidence type="ECO:0000313" key="4">
    <source>
        <dbReference type="Proteomes" id="UP000239895"/>
    </source>
</evidence>